<organism evidence="10 11">
    <name type="scientific">Ramlibacter humi</name>
    <dbReference type="NCBI Taxonomy" id="2530451"/>
    <lineage>
        <taxon>Bacteria</taxon>
        <taxon>Pseudomonadati</taxon>
        <taxon>Pseudomonadota</taxon>
        <taxon>Betaproteobacteria</taxon>
        <taxon>Burkholderiales</taxon>
        <taxon>Comamonadaceae</taxon>
        <taxon>Ramlibacter</taxon>
    </lineage>
</organism>
<dbReference type="GO" id="GO:0005829">
    <property type="term" value="C:cytosol"/>
    <property type="evidence" value="ECO:0007669"/>
    <property type="project" value="TreeGrafter"/>
</dbReference>
<keyword evidence="3" id="KW-0805">Transcription regulation</keyword>
<dbReference type="PROSITE" id="PS50110">
    <property type="entry name" value="RESPONSE_REGULATORY"/>
    <property type="match status" value="1"/>
</dbReference>
<dbReference type="Gene3D" id="3.40.50.2300">
    <property type="match status" value="1"/>
</dbReference>
<dbReference type="InterPro" id="IPR036388">
    <property type="entry name" value="WH-like_DNA-bd_sf"/>
</dbReference>
<dbReference type="InterPro" id="IPR039420">
    <property type="entry name" value="WalR-like"/>
</dbReference>
<dbReference type="InterPro" id="IPR011006">
    <property type="entry name" value="CheY-like_superfamily"/>
</dbReference>
<dbReference type="GO" id="GO:0000976">
    <property type="term" value="F:transcription cis-regulatory region binding"/>
    <property type="evidence" value="ECO:0007669"/>
    <property type="project" value="TreeGrafter"/>
</dbReference>
<keyword evidence="5" id="KW-0804">Transcription</keyword>
<evidence type="ECO:0000256" key="4">
    <source>
        <dbReference type="ARBA" id="ARBA00023125"/>
    </source>
</evidence>
<dbReference type="GO" id="GO:0006355">
    <property type="term" value="P:regulation of DNA-templated transcription"/>
    <property type="evidence" value="ECO:0007669"/>
    <property type="project" value="InterPro"/>
</dbReference>
<dbReference type="OrthoDB" id="9802426at2"/>
<keyword evidence="4 7" id="KW-0238">DNA-binding</keyword>
<feature type="domain" description="OmpR/PhoB-type" evidence="9">
    <location>
        <begin position="123"/>
        <end position="217"/>
    </location>
</feature>
<dbReference type="InterPro" id="IPR001789">
    <property type="entry name" value="Sig_transdc_resp-reg_receiver"/>
</dbReference>
<dbReference type="FunFam" id="3.40.50.2300:FF:000002">
    <property type="entry name" value="DNA-binding response regulator PhoP"/>
    <property type="match status" value="1"/>
</dbReference>
<dbReference type="PANTHER" id="PTHR48111">
    <property type="entry name" value="REGULATOR OF RPOS"/>
    <property type="match status" value="1"/>
</dbReference>
<dbReference type="SUPFAM" id="SSF52172">
    <property type="entry name" value="CheY-like"/>
    <property type="match status" value="1"/>
</dbReference>
<dbReference type="CDD" id="cd17624">
    <property type="entry name" value="REC_OmpR_PmrA-like"/>
    <property type="match status" value="1"/>
</dbReference>
<name>A0A4Z0BD12_9BURK</name>
<dbReference type="Proteomes" id="UP000297839">
    <property type="component" value="Unassembled WGS sequence"/>
</dbReference>
<evidence type="ECO:0000256" key="1">
    <source>
        <dbReference type="ARBA" id="ARBA00022553"/>
    </source>
</evidence>
<dbReference type="GO" id="GO:0000156">
    <property type="term" value="F:phosphorelay response regulator activity"/>
    <property type="evidence" value="ECO:0007669"/>
    <property type="project" value="TreeGrafter"/>
</dbReference>
<gene>
    <name evidence="10" type="ORF">EZ216_19080</name>
</gene>
<evidence type="ECO:0000313" key="11">
    <source>
        <dbReference type="Proteomes" id="UP000297839"/>
    </source>
</evidence>
<evidence type="ECO:0000259" key="9">
    <source>
        <dbReference type="PROSITE" id="PS51755"/>
    </source>
</evidence>
<dbReference type="PROSITE" id="PS51755">
    <property type="entry name" value="OMPR_PHOB"/>
    <property type="match status" value="1"/>
</dbReference>
<evidence type="ECO:0000256" key="5">
    <source>
        <dbReference type="ARBA" id="ARBA00023163"/>
    </source>
</evidence>
<proteinExistence type="predicted"/>
<dbReference type="SMART" id="SM00862">
    <property type="entry name" value="Trans_reg_C"/>
    <property type="match status" value="1"/>
</dbReference>
<reference evidence="10 11" key="1">
    <citation type="submission" date="2019-03" db="EMBL/GenBank/DDBJ databases">
        <title>Ramlibacter sp. 18x22-1, whole genome shotgun sequence.</title>
        <authorList>
            <person name="Zhang X."/>
            <person name="Feng G."/>
            <person name="Zhu H."/>
        </authorList>
    </citation>
    <scope>NUCLEOTIDE SEQUENCE [LARGE SCALE GENOMIC DNA]</scope>
    <source>
        <strain evidence="10 11">18x22-1</strain>
    </source>
</reference>
<dbReference type="Pfam" id="PF00072">
    <property type="entry name" value="Response_reg"/>
    <property type="match status" value="1"/>
</dbReference>
<dbReference type="CDD" id="cd00383">
    <property type="entry name" value="trans_reg_C"/>
    <property type="match status" value="1"/>
</dbReference>
<dbReference type="GO" id="GO:0032993">
    <property type="term" value="C:protein-DNA complex"/>
    <property type="evidence" value="ECO:0007669"/>
    <property type="project" value="TreeGrafter"/>
</dbReference>
<keyword evidence="11" id="KW-1185">Reference proteome</keyword>
<dbReference type="Gene3D" id="6.10.250.690">
    <property type="match status" value="1"/>
</dbReference>
<feature type="domain" description="Response regulatory" evidence="8">
    <location>
        <begin position="2"/>
        <end position="115"/>
    </location>
</feature>
<evidence type="ECO:0000256" key="6">
    <source>
        <dbReference type="PROSITE-ProRule" id="PRU00169"/>
    </source>
</evidence>
<protein>
    <submittedName>
        <fullName evidence="10">Response regulator</fullName>
    </submittedName>
</protein>
<dbReference type="Gene3D" id="1.10.10.10">
    <property type="entry name" value="Winged helix-like DNA-binding domain superfamily/Winged helix DNA-binding domain"/>
    <property type="match status" value="1"/>
</dbReference>
<keyword evidence="2" id="KW-0902">Two-component regulatory system</keyword>
<dbReference type="RefSeq" id="WP_135251384.1">
    <property type="nucleotide sequence ID" value="NZ_SMLK01000008.1"/>
</dbReference>
<evidence type="ECO:0000256" key="7">
    <source>
        <dbReference type="PROSITE-ProRule" id="PRU01091"/>
    </source>
</evidence>
<feature type="modified residue" description="4-aspartylphosphate" evidence="6">
    <location>
        <position position="50"/>
    </location>
</feature>
<evidence type="ECO:0000313" key="10">
    <source>
        <dbReference type="EMBL" id="TFY97185.1"/>
    </source>
</evidence>
<dbReference type="Pfam" id="PF00486">
    <property type="entry name" value="Trans_reg_C"/>
    <property type="match status" value="1"/>
</dbReference>
<dbReference type="PANTHER" id="PTHR48111:SF67">
    <property type="entry name" value="TRANSCRIPTIONAL REGULATORY PROTEIN TCTD"/>
    <property type="match status" value="1"/>
</dbReference>
<dbReference type="AlphaFoldDB" id="A0A4Z0BD12"/>
<dbReference type="InterPro" id="IPR001867">
    <property type="entry name" value="OmpR/PhoB-type_DNA-bd"/>
</dbReference>
<dbReference type="SMART" id="SM00448">
    <property type="entry name" value="REC"/>
    <property type="match status" value="1"/>
</dbReference>
<evidence type="ECO:0000256" key="3">
    <source>
        <dbReference type="ARBA" id="ARBA00023015"/>
    </source>
</evidence>
<accession>A0A4Z0BD12</accession>
<feature type="DNA-binding region" description="OmpR/PhoB-type" evidence="7">
    <location>
        <begin position="123"/>
        <end position="217"/>
    </location>
</feature>
<sequence>MRVLLVEDDRMIAEAVQAALEGGWAVDAVRDAPAADTALRTGDYDLVLLDLGLPKGDGLQVLRRLRERGARTPVLVITARETVRDRIAGLDAGADDYLVKPFDTDELLARMRALVRRSAGQAHPLYRQGAVTLDPATHQATLEGAPVALSSREWAVLEPMVLRPGVVFSRAQLEEKLYGWKEDISSNAVEVYVHGVRKKLGADVIRTVRGLGYVVPRG</sequence>
<evidence type="ECO:0000259" key="8">
    <source>
        <dbReference type="PROSITE" id="PS50110"/>
    </source>
</evidence>
<keyword evidence="1 6" id="KW-0597">Phosphoprotein</keyword>
<comment type="caution">
    <text evidence="10">The sequence shown here is derived from an EMBL/GenBank/DDBJ whole genome shotgun (WGS) entry which is preliminary data.</text>
</comment>
<dbReference type="EMBL" id="SMLK01000008">
    <property type="protein sequence ID" value="TFY97185.1"/>
    <property type="molecule type" value="Genomic_DNA"/>
</dbReference>
<evidence type="ECO:0000256" key="2">
    <source>
        <dbReference type="ARBA" id="ARBA00023012"/>
    </source>
</evidence>